<dbReference type="EMBL" id="BAEN01000037">
    <property type="protein sequence ID" value="GAC14495.1"/>
    <property type="molecule type" value="Genomic_DNA"/>
</dbReference>
<proteinExistence type="predicted"/>
<comment type="caution">
    <text evidence="1">The sequence shown here is derived from an EMBL/GenBank/DDBJ whole genome shotgun (WGS) entry which is preliminary data.</text>
</comment>
<dbReference type="Pfam" id="PF20131">
    <property type="entry name" value="MC3"/>
    <property type="match status" value="1"/>
</dbReference>
<organism evidence="1 2">
    <name type="scientific">Aliiglaciecola lipolytica E3</name>
    <dbReference type="NCBI Taxonomy" id="1127673"/>
    <lineage>
        <taxon>Bacteria</taxon>
        <taxon>Pseudomonadati</taxon>
        <taxon>Pseudomonadota</taxon>
        <taxon>Gammaproteobacteria</taxon>
        <taxon>Alteromonadales</taxon>
        <taxon>Alteromonadaceae</taxon>
        <taxon>Aliiglaciecola</taxon>
    </lineage>
</organism>
<dbReference type="RefSeq" id="WP_008844311.1">
    <property type="nucleotide sequence ID" value="NZ_BAEN01000037.1"/>
</dbReference>
<dbReference type="InterPro" id="IPR045390">
    <property type="entry name" value="ABC-3C_MC3"/>
</dbReference>
<evidence type="ECO:0000313" key="2">
    <source>
        <dbReference type="Proteomes" id="UP000006334"/>
    </source>
</evidence>
<accession>K6YT71</accession>
<dbReference type="eggNOG" id="ENOG50333AQ">
    <property type="taxonomic scope" value="Bacteria"/>
</dbReference>
<dbReference type="Proteomes" id="UP000006334">
    <property type="component" value="Unassembled WGS sequence"/>
</dbReference>
<keyword evidence="2" id="KW-1185">Reference proteome</keyword>
<dbReference type="AlphaFoldDB" id="K6YT71"/>
<protein>
    <submittedName>
        <fullName evidence="1">Uncharacterized protein</fullName>
    </submittedName>
</protein>
<dbReference type="OrthoDB" id="7059377at2"/>
<name>K6YT71_9ALTE</name>
<reference evidence="1 2" key="1">
    <citation type="journal article" date="2017" name="Antonie Van Leeuwenhoek">
        <title>Rhizobium rhizosphaerae sp. nov., a novel species isolated from rice rhizosphere.</title>
        <authorList>
            <person name="Zhao J.J."/>
            <person name="Zhang J."/>
            <person name="Zhang R.J."/>
            <person name="Zhang C.W."/>
            <person name="Yin H.Q."/>
            <person name="Zhang X.X."/>
        </authorList>
    </citation>
    <scope>NUCLEOTIDE SEQUENCE [LARGE SCALE GENOMIC DNA]</scope>
    <source>
        <strain evidence="1 2">E3</strain>
    </source>
</reference>
<sequence>MLNDSSFSDEELGLLNPAYIGFLLYSSLLEFEAFKKEGMNCALPFIAMPMAINKQISTCLPTTVKTTIGSWVASNEGALASLHSQAESYNNVVKSSISFLLDRNVISICENGNLRLENKSLVKNPVLFTKSADMKEALKASRMIGRWFSHAPSVETIFAQLGVRP</sequence>
<evidence type="ECO:0000313" key="1">
    <source>
        <dbReference type="EMBL" id="GAC14495.1"/>
    </source>
</evidence>
<gene>
    <name evidence="1" type="ORF">GLIP_1867</name>
</gene>
<dbReference type="STRING" id="1127673.GLIP_1867"/>